<evidence type="ECO:0000259" key="11">
    <source>
        <dbReference type="Pfam" id="PF01343"/>
    </source>
</evidence>
<dbReference type="GO" id="GO:0006508">
    <property type="term" value="P:proteolysis"/>
    <property type="evidence" value="ECO:0007669"/>
    <property type="project" value="UniProtKB-KW"/>
</dbReference>
<dbReference type="InterPro" id="IPR029045">
    <property type="entry name" value="ClpP/crotonase-like_dom_sf"/>
</dbReference>
<proteinExistence type="inferred from homology"/>
<comment type="subcellular location">
    <subcellularLocation>
        <location evidence="1">Cell membrane</location>
    </subcellularLocation>
</comment>
<name>A0A1G6DR36_9GAMM</name>
<evidence type="ECO:0000256" key="1">
    <source>
        <dbReference type="ARBA" id="ARBA00004236"/>
    </source>
</evidence>
<comment type="similarity">
    <text evidence="2">Belongs to the peptidase S49 family.</text>
</comment>
<dbReference type="GO" id="GO:0005886">
    <property type="term" value="C:plasma membrane"/>
    <property type="evidence" value="ECO:0007669"/>
    <property type="project" value="UniProtKB-SubCell"/>
</dbReference>
<dbReference type="PANTHER" id="PTHR42987">
    <property type="entry name" value="PEPTIDASE S49"/>
    <property type="match status" value="1"/>
</dbReference>
<dbReference type="Proteomes" id="UP000199626">
    <property type="component" value="Unassembled WGS sequence"/>
</dbReference>
<dbReference type="AlphaFoldDB" id="A0A1G6DR36"/>
<dbReference type="SUPFAM" id="SSF52096">
    <property type="entry name" value="ClpP/crotonase"/>
    <property type="match status" value="1"/>
</dbReference>
<evidence type="ECO:0000256" key="6">
    <source>
        <dbReference type="ARBA" id="ARBA00022801"/>
    </source>
</evidence>
<dbReference type="InterPro" id="IPR013703">
    <property type="entry name" value="Peptidase_S49_N_proteobac"/>
</dbReference>
<keyword evidence="7" id="KW-0720">Serine protease</keyword>
<evidence type="ECO:0000256" key="3">
    <source>
        <dbReference type="ARBA" id="ARBA00022475"/>
    </source>
</evidence>
<sequence length="333" mass="37766">MELIYELIAFVLKAGVVVFAVMLIVGIVAQATQRQKVRKGELIVERLTDELRDGVERLRLELMDKKQRKQVEKSLKQKQKQEQKENTKKRVFVIDFKGSVDANEVESLRREVSAIIAVAKPGDTVFLRLESPGGAVDGYGLAAAQLERLREAKLELTVSVDKVAASGGYMMAVVADHIQAAPFAFVGSIGVIAQLPNFHRWLKKHDVDYEQVTAGEYKRTLSVFGENTDEGRRKFKQELEGIHQQFKAHIQRYRPDLDLDKVATGEYWTAQEAIDYGLVDSISTSDAWLMARRDSHDMFLVRYVQKKNLGERVGRQVVATLQTLTNYIRKQQS</sequence>
<evidence type="ECO:0000256" key="5">
    <source>
        <dbReference type="ARBA" id="ARBA00022692"/>
    </source>
</evidence>
<dbReference type="NCBIfam" id="NF008745">
    <property type="entry name" value="PRK11778.1"/>
    <property type="match status" value="1"/>
</dbReference>
<evidence type="ECO:0000256" key="10">
    <source>
        <dbReference type="SAM" id="Phobius"/>
    </source>
</evidence>
<feature type="domain" description="Peptidase S49" evidence="11">
    <location>
        <begin position="150"/>
        <end position="288"/>
    </location>
</feature>
<keyword evidence="5 10" id="KW-0812">Transmembrane</keyword>
<accession>A0A1G6DR36</accession>
<dbReference type="InterPro" id="IPR002142">
    <property type="entry name" value="Peptidase_S49"/>
</dbReference>
<evidence type="ECO:0000256" key="8">
    <source>
        <dbReference type="ARBA" id="ARBA00022989"/>
    </source>
</evidence>
<evidence type="ECO:0000313" key="13">
    <source>
        <dbReference type="EMBL" id="SDB47581.1"/>
    </source>
</evidence>
<evidence type="ECO:0000256" key="2">
    <source>
        <dbReference type="ARBA" id="ARBA00008683"/>
    </source>
</evidence>
<keyword evidence="8 10" id="KW-1133">Transmembrane helix</keyword>
<dbReference type="Gene3D" id="3.90.226.10">
    <property type="entry name" value="2-enoyl-CoA Hydratase, Chain A, domain 1"/>
    <property type="match status" value="1"/>
</dbReference>
<dbReference type="CDD" id="cd07023">
    <property type="entry name" value="S49_Sppa_N_C"/>
    <property type="match status" value="1"/>
</dbReference>
<evidence type="ECO:0000313" key="14">
    <source>
        <dbReference type="Proteomes" id="UP000199626"/>
    </source>
</evidence>
<protein>
    <submittedName>
        <fullName evidence="13">Inner membrane peptidase. Serine peptidase. MEROPS family S49</fullName>
    </submittedName>
</protein>
<dbReference type="Pfam" id="PF01343">
    <property type="entry name" value="Peptidase_S49"/>
    <property type="match status" value="1"/>
</dbReference>
<keyword evidence="9 10" id="KW-0472">Membrane</keyword>
<dbReference type="Pfam" id="PF08496">
    <property type="entry name" value="Peptidase_S49_N"/>
    <property type="match status" value="1"/>
</dbReference>
<organism evidence="13 14">
    <name type="scientific">Pseudidiomarina indica</name>
    <dbReference type="NCBI Taxonomy" id="1159017"/>
    <lineage>
        <taxon>Bacteria</taxon>
        <taxon>Pseudomonadati</taxon>
        <taxon>Pseudomonadota</taxon>
        <taxon>Gammaproteobacteria</taxon>
        <taxon>Alteromonadales</taxon>
        <taxon>Idiomarinaceae</taxon>
        <taxon>Pseudidiomarina</taxon>
    </lineage>
</organism>
<feature type="transmembrane region" description="Helical" evidence="10">
    <location>
        <begin position="7"/>
        <end position="29"/>
    </location>
</feature>
<dbReference type="Gene3D" id="6.20.330.10">
    <property type="match status" value="1"/>
</dbReference>
<gene>
    <name evidence="13" type="ORF">SAMN02927930_01844</name>
</gene>
<evidence type="ECO:0000259" key="12">
    <source>
        <dbReference type="Pfam" id="PF08496"/>
    </source>
</evidence>
<evidence type="ECO:0000256" key="7">
    <source>
        <dbReference type="ARBA" id="ARBA00022825"/>
    </source>
</evidence>
<keyword evidence="3" id="KW-1003">Cell membrane</keyword>
<keyword evidence="4" id="KW-0645">Protease</keyword>
<reference evidence="14" key="1">
    <citation type="submission" date="2016-10" db="EMBL/GenBank/DDBJ databases">
        <authorList>
            <person name="Varghese N."/>
            <person name="Submissions S."/>
        </authorList>
    </citation>
    <scope>NUCLEOTIDE SEQUENCE [LARGE SCALE GENOMIC DNA]</scope>
    <source>
        <strain evidence="14">CGMCC 1.10824</strain>
    </source>
</reference>
<evidence type="ECO:0000256" key="9">
    <source>
        <dbReference type="ARBA" id="ARBA00023136"/>
    </source>
</evidence>
<keyword evidence="6" id="KW-0378">Hydrolase</keyword>
<feature type="domain" description="Peptidase S49 N-terminal proteobacteria" evidence="12">
    <location>
        <begin position="2"/>
        <end position="146"/>
    </location>
</feature>
<evidence type="ECO:0000256" key="4">
    <source>
        <dbReference type="ARBA" id="ARBA00022670"/>
    </source>
</evidence>
<dbReference type="InterPro" id="IPR047272">
    <property type="entry name" value="S49_SppA_C"/>
</dbReference>
<dbReference type="OrthoDB" id="5614232at2"/>
<dbReference type="PANTHER" id="PTHR42987:SF4">
    <property type="entry name" value="PROTEASE SOHB-RELATED"/>
    <property type="match status" value="1"/>
</dbReference>
<dbReference type="GO" id="GO:0004252">
    <property type="term" value="F:serine-type endopeptidase activity"/>
    <property type="evidence" value="ECO:0007669"/>
    <property type="project" value="InterPro"/>
</dbReference>
<dbReference type="EMBL" id="FMXN01000012">
    <property type="protein sequence ID" value="SDB47581.1"/>
    <property type="molecule type" value="Genomic_DNA"/>
</dbReference>
<keyword evidence="14" id="KW-1185">Reference proteome</keyword>
<dbReference type="STRING" id="1159017.SAMN02927930_01844"/>